<proteinExistence type="predicted"/>
<dbReference type="Pfam" id="PF01551">
    <property type="entry name" value="Peptidase_M23"/>
    <property type="match status" value="1"/>
</dbReference>
<dbReference type="InterPro" id="IPR011055">
    <property type="entry name" value="Dup_hybrid_motif"/>
</dbReference>
<dbReference type="GO" id="GO:0004222">
    <property type="term" value="F:metalloendopeptidase activity"/>
    <property type="evidence" value="ECO:0007669"/>
    <property type="project" value="TreeGrafter"/>
</dbReference>
<feature type="signal peptide" evidence="2">
    <location>
        <begin position="1"/>
        <end position="39"/>
    </location>
</feature>
<organism evidence="4 5">
    <name type="scientific">Kocuria subflava</name>
    <dbReference type="NCBI Taxonomy" id="1736139"/>
    <lineage>
        <taxon>Bacteria</taxon>
        <taxon>Bacillati</taxon>
        <taxon>Actinomycetota</taxon>
        <taxon>Actinomycetes</taxon>
        <taxon>Micrococcales</taxon>
        <taxon>Micrococcaceae</taxon>
        <taxon>Kocuria</taxon>
    </lineage>
</organism>
<evidence type="ECO:0000313" key="5">
    <source>
        <dbReference type="Proteomes" id="UP000521379"/>
    </source>
</evidence>
<keyword evidence="1 2" id="KW-0732">Signal</keyword>
<name>A0A846TVY0_9MICC</name>
<comment type="caution">
    <text evidence="4">The sequence shown here is derived from an EMBL/GenBank/DDBJ whole genome shotgun (WGS) entry which is preliminary data.</text>
</comment>
<feature type="chain" id="PRO_5032436688" evidence="2">
    <location>
        <begin position="40"/>
        <end position="201"/>
    </location>
</feature>
<keyword evidence="5" id="KW-1185">Reference proteome</keyword>
<evidence type="ECO:0000259" key="3">
    <source>
        <dbReference type="Pfam" id="PF01551"/>
    </source>
</evidence>
<sequence length="201" mass="21353">MRNASPQNTPPGRTSGRTARYLAAALLIISVLSPTAATAGPPTGVVTVAGTVSNDSVLAKHRGQWESPTGGAPKVAKDFQPPAERWLSGHRGVDLTVDWNGQVRAPADGKVTHVGTVVDRNTITIDHGDGLRSSFEPVDSDLKRGDRVRKGQVIGVLENGNHCVFSVRACVHWGVRLGEDYVNPLQFIGAFLPSVLLPVPQ</sequence>
<evidence type="ECO:0000313" key="4">
    <source>
        <dbReference type="EMBL" id="NKE09922.1"/>
    </source>
</evidence>
<dbReference type="PANTHER" id="PTHR21666">
    <property type="entry name" value="PEPTIDASE-RELATED"/>
    <property type="match status" value="1"/>
</dbReference>
<dbReference type="SUPFAM" id="SSF51261">
    <property type="entry name" value="Duplicated hybrid motif"/>
    <property type="match status" value="1"/>
</dbReference>
<dbReference type="Proteomes" id="UP000521379">
    <property type="component" value="Unassembled WGS sequence"/>
</dbReference>
<dbReference type="Gene3D" id="2.70.70.10">
    <property type="entry name" value="Glucose Permease (Domain IIA)"/>
    <property type="match status" value="1"/>
</dbReference>
<dbReference type="PANTHER" id="PTHR21666:SF289">
    <property type="entry name" value="L-ALA--D-GLU ENDOPEPTIDASE"/>
    <property type="match status" value="1"/>
</dbReference>
<dbReference type="AlphaFoldDB" id="A0A846TVY0"/>
<gene>
    <name evidence="4" type="ORF">GTW58_08225</name>
</gene>
<evidence type="ECO:0000256" key="2">
    <source>
        <dbReference type="SAM" id="SignalP"/>
    </source>
</evidence>
<accession>A0A846TVY0</accession>
<dbReference type="EMBL" id="JAAVUN010000014">
    <property type="protein sequence ID" value="NKE09922.1"/>
    <property type="molecule type" value="Genomic_DNA"/>
</dbReference>
<feature type="domain" description="M23ase beta-sheet core" evidence="3">
    <location>
        <begin position="89"/>
        <end position="184"/>
    </location>
</feature>
<dbReference type="InterPro" id="IPR050570">
    <property type="entry name" value="Cell_wall_metabolism_enzyme"/>
</dbReference>
<evidence type="ECO:0000256" key="1">
    <source>
        <dbReference type="ARBA" id="ARBA00022729"/>
    </source>
</evidence>
<dbReference type="RefSeq" id="WP_081993516.1">
    <property type="nucleotide sequence ID" value="NZ_JAAVUN010000014.1"/>
</dbReference>
<dbReference type="CDD" id="cd12797">
    <property type="entry name" value="M23_peptidase"/>
    <property type="match status" value="1"/>
</dbReference>
<reference evidence="4 5" key="1">
    <citation type="submission" date="2020-02" db="EMBL/GenBank/DDBJ databases">
        <authorList>
            <person name="Sun Q."/>
        </authorList>
    </citation>
    <scope>NUCLEOTIDE SEQUENCE [LARGE SCALE GENOMIC DNA]</scope>
    <source>
        <strain evidence="4 5">YIM 13062</strain>
    </source>
</reference>
<dbReference type="InterPro" id="IPR016047">
    <property type="entry name" value="M23ase_b-sheet_dom"/>
</dbReference>
<protein>
    <submittedName>
        <fullName evidence="4">M23 family metallopeptidase</fullName>
    </submittedName>
</protein>